<comment type="cofactor">
    <cofactor evidence="1">
        <name>Zn(2+)</name>
        <dbReference type="ChEBI" id="CHEBI:29105"/>
    </cofactor>
</comment>
<keyword evidence="6" id="KW-1185">Reference proteome</keyword>
<comment type="caution">
    <text evidence="5">The sequence shown here is derived from an EMBL/GenBank/DDBJ whole genome shotgun (WGS) entry which is preliminary data.</text>
</comment>
<accession>A0ABD5MSB3</accession>
<gene>
    <name evidence="5" type="ORF">ACFFOL_14995</name>
</gene>
<keyword evidence="3" id="KW-0378">Hydrolase</keyword>
<proteinExistence type="predicted"/>
<evidence type="ECO:0000256" key="3">
    <source>
        <dbReference type="ARBA" id="ARBA00022801"/>
    </source>
</evidence>
<dbReference type="GO" id="GO:0046872">
    <property type="term" value="F:metal ion binding"/>
    <property type="evidence" value="ECO:0007669"/>
    <property type="project" value="UniProtKB-KW"/>
</dbReference>
<dbReference type="InterPro" id="IPR003785">
    <property type="entry name" value="Creatininase/forma_Hydrolase"/>
</dbReference>
<organism evidence="5 6">
    <name type="scientific">Halobaculum roseum</name>
    <dbReference type="NCBI Taxonomy" id="2175149"/>
    <lineage>
        <taxon>Archaea</taxon>
        <taxon>Methanobacteriati</taxon>
        <taxon>Methanobacteriota</taxon>
        <taxon>Stenosarchaea group</taxon>
        <taxon>Halobacteria</taxon>
        <taxon>Halobacteriales</taxon>
        <taxon>Haloferacaceae</taxon>
        <taxon>Halobaculum</taxon>
    </lineage>
</organism>
<evidence type="ECO:0000313" key="5">
    <source>
        <dbReference type="EMBL" id="MFB9825475.1"/>
    </source>
</evidence>
<reference evidence="5" key="1">
    <citation type="submission" date="2024-09" db="EMBL/GenBank/DDBJ databases">
        <authorList>
            <person name="Sun Q."/>
        </authorList>
    </citation>
    <scope>NUCLEOTIDE SEQUENCE [LARGE SCALE GENOMIC DNA]</scope>
    <source>
        <strain evidence="5">JCM 31273</strain>
    </source>
</reference>
<sequence>MPEPETEHDLATMTWEDAGDAFLGADAVVVPTGSTEQHSVHLPLSTDSLRAGYLSAELVEAAPDHDLDLLRAPTLPYGYSEHHMPFPGTVTLSQDTYKQALIDIGASLAEHGAERVLFLNCHGGNKEALALATDRLNRDHDIGAHFVHWTDFGRDELEDHFGEGWGHAGDHETSFVELVRDDLVKSDRKEPQEADDLPETRSWTYFSDVTELGGLGDPTNSDPEFMEQVVANTTERILEALNEDIENGW</sequence>
<dbReference type="Pfam" id="PF02633">
    <property type="entry name" value="Creatininase"/>
    <property type="match status" value="1"/>
</dbReference>
<dbReference type="SUPFAM" id="SSF102215">
    <property type="entry name" value="Creatininase"/>
    <property type="match status" value="1"/>
</dbReference>
<dbReference type="InterPro" id="IPR024087">
    <property type="entry name" value="Creatininase-like_sf"/>
</dbReference>
<dbReference type="AlphaFoldDB" id="A0ABD5MSB3"/>
<name>A0ABD5MSB3_9EURY</name>
<protein>
    <submittedName>
        <fullName evidence="5">Creatininase family protein</fullName>
    </submittedName>
</protein>
<dbReference type="GO" id="GO:0016787">
    <property type="term" value="F:hydrolase activity"/>
    <property type="evidence" value="ECO:0007669"/>
    <property type="project" value="UniProtKB-KW"/>
</dbReference>
<keyword evidence="2" id="KW-0479">Metal-binding</keyword>
<dbReference type="PANTHER" id="PTHR35005">
    <property type="entry name" value="3-DEHYDRO-SCYLLO-INOSOSE HYDROLASE"/>
    <property type="match status" value="1"/>
</dbReference>
<evidence type="ECO:0000313" key="6">
    <source>
        <dbReference type="Proteomes" id="UP001589595"/>
    </source>
</evidence>
<dbReference type="PANTHER" id="PTHR35005:SF1">
    <property type="entry name" value="2-AMINO-5-FORMYLAMINO-6-RIBOSYLAMINOPYRIMIDIN-4(3H)-ONE 5'-MONOPHOSPHATE DEFORMYLASE"/>
    <property type="match status" value="1"/>
</dbReference>
<evidence type="ECO:0000256" key="2">
    <source>
        <dbReference type="ARBA" id="ARBA00022723"/>
    </source>
</evidence>
<keyword evidence="4" id="KW-0862">Zinc</keyword>
<dbReference type="RefSeq" id="WP_225935101.1">
    <property type="nucleotide sequence ID" value="NZ_CP082286.1"/>
</dbReference>
<evidence type="ECO:0000256" key="4">
    <source>
        <dbReference type="ARBA" id="ARBA00022833"/>
    </source>
</evidence>
<dbReference type="Proteomes" id="UP001589595">
    <property type="component" value="Unassembled WGS sequence"/>
</dbReference>
<dbReference type="EMBL" id="JBHMAJ010000009">
    <property type="protein sequence ID" value="MFB9825475.1"/>
    <property type="molecule type" value="Genomic_DNA"/>
</dbReference>
<dbReference type="GeneID" id="67211393"/>
<evidence type="ECO:0000256" key="1">
    <source>
        <dbReference type="ARBA" id="ARBA00001947"/>
    </source>
</evidence>
<dbReference type="Gene3D" id="3.40.50.10310">
    <property type="entry name" value="Creatininase"/>
    <property type="match status" value="1"/>
</dbReference>